<dbReference type="InterPro" id="IPR005153">
    <property type="entry name" value="MbtH-like_dom"/>
</dbReference>
<dbReference type="Gene3D" id="3.90.820.10">
    <property type="entry name" value="Structural Genomics, Unknown Function 30-nov-00 1gh9 Mol_id"/>
    <property type="match status" value="1"/>
</dbReference>
<dbReference type="AlphaFoldDB" id="B3PGM3"/>
<dbReference type="InterPro" id="IPR038020">
    <property type="entry name" value="MbtH-like_sf"/>
</dbReference>
<organism evidence="3 4">
    <name type="scientific">Cellvibrio japonicus (strain Ueda107)</name>
    <name type="common">Pseudomonas fluorescens subsp. cellulosa</name>
    <dbReference type="NCBI Taxonomy" id="498211"/>
    <lineage>
        <taxon>Bacteria</taxon>
        <taxon>Pseudomonadati</taxon>
        <taxon>Pseudomonadota</taxon>
        <taxon>Gammaproteobacteria</taxon>
        <taxon>Cellvibrionales</taxon>
        <taxon>Cellvibrionaceae</taxon>
        <taxon>Cellvibrio</taxon>
    </lineage>
</organism>
<evidence type="ECO:0000256" key="1">
    <source>
        <dbReference type="SAM" id="MobiDB-lite"/>
    </source>
</evidence>
<reference evidence="3 4" key="1">
    <citation type="journal article" date="2008" name="J. Bacteriol.">
        <title>Insights into plant cell wall degradation from the genome sequence of the soil bacterium Cellvibrio japonicus.</title>
        <authorList>
            <person name="Deboy R.T."/>
            <person name="Mongodin E.F."/>
            <person name="Fouts D.E."/>
            <person name="Tailford L.E."/>
            <person name="Khouri H."/>
            <person name="Emerson J.B."/>
            <person name="Mohamoud Y."/>
            <person name="Watkins K."/>
            <person name="Henrissat B."/>
            <person name="Gilbert H.J."/>
            <person name="Nelson K.E."/>
        </authorList>
    </citation>
    <scope>NUCLEOTIDE SEQUENCE [LARGE SCALE GENOMIC DNA]</scope>
    <source>
        <strain evidence="3 4">Ueda107</strain>
    </source>
</reference>
<dbReference type="InterPro" id="IPR037407">
    <property type="entry name" value="MLP_fam"/>
</dbReference>
<dbReference type="GO" id="GO:0005829">
    <property type="term" value="C:cytosol"/>
    <property type="evidence" value="ECO:0007669"/>
    <property type="project" value="TreeGrafter"/>
</dbReference>
<feature type="domain" description="MbtH-like" evidence="2">
    <location>
        <begin position="3"/>
        <end position="53"/>
    </location>
</feature>
<protein>
    <submittedName>
        <fullName evidence="3">MbtH-like protein-related protein</fullName>
    </submittedName>
</protein>
<feature type="compositionally biased region" description="Basic and acidic residues" evidence="1">
    <location>
        <begin position="81"/>
        <end position="93"/>
    </location>
</feature>
<keyword evidence="4" id="KW-1185">Reference proteome</keyword>
<gene>
    <name evidence="3" type="ordered locus">CJA_1874</name>
</gene>
<dbReference type="PANTHER" id="PTHR38444">
    <property type="entry name" value="ENTEROBACTIN BIOSYNTHESIS PROTEIN YBDZ"/>
    <property type="match status" value="1"/>
</dbReference>
<dbReference type="Proteomes" id="UP000001036">
    <property type="component" value="Chromosome"/>
</dbReference>
<sequence length="93" mass="10980">MTSVFDREDIIFQVVVNHEEQYSIWPDYKEIPKGWRKAGKSGYKKECLDYIEEVWTDMRPLSLRKAMEAQEKNAQNPSNKTPKEHAIPEVSEH</sequence>
<evidence type="ECO:0000313" key="3">
    <source>
        <dbReference type="EMBL" id="ACE85203.1"/>
    </source>
</evidence>
<dbReference type="EMBL" id="CP000934">
    <property type="protein sequence ID" value="ACE85203.1"/>
    <property type="molecule type" value="Genomic_DNA"/>
</dbReference>
<dbReference type="Pfam" id="PF03621">
    <property type="entry name" value="MbtH"/>
    <property type="match status" value="1"/>
</dbReference>
<dbReference type="SMART" id="SM00923">
    <property type="entry name" value="MbtH"/>
    <property type="match status" value="1"/>
</dbReference>
<proteinExistence type="predicted"/>
<dbReference type="STRING" id="498211.CJA_1874"/>
<evidence type="ECO:0000313" key="4">
    <source>
        <dbReference type="Proteomes" id="UP000001036"/>
    </source>
</evidence>
<name>B3PGM3_CELJU</name>
<dbReference type="KEGG" id="cja:CJA_1874"/>
<accession>B3PGM3</accession>
<dbReference type="HOGENOM" id="CLU_181321_0_0_6"/>
<dbReference type="GO" id="GO:0019290">
    <property type="term" value="P:siderophore biosynthetic process"/>
    <property type="evidence" value="ECO:0007669"/>
    <property type="project" value="TreeGrafter"/>
</dbReference>
<dbReference type="eggNOG" id="COG3251">
    <property type="taxonomic scope" value="Bacteria"/>
</dbReference>
<evidence type="ECO:0000259" key="2">
    <source>
        <dbReference type="SMART" id="SM00923"/>
    </source>
</evidence>
<feature type="region of interest" description="Disordered" evidence="1">
    <location>
        <begin position="67"/>
        <end position="93"/>
    </location>
</feature>
<dbReference type="RefSeq" id="WP_012487491.1">
    <property type="nucleotide sequence ID" value="NC_010995.1"/>
</dbReference>
<dbReference type="SUPFAM" id="SSF160582">
    <property type="entry name" value="MbtH-like"/>
    <property type="match status" value="1"/>
</dbReference>
<dbReference type="PANTHER" id="PTHR38444:SF1">
    <property type="entry name" value="ENTEROBACTIN BIOSYNTHESIS PROTEIN YBDZ"/>
    <property type="match status" value="1"/>
</dbReference>